<feature type="transmembrane region" description="Helical" evidence="6">
    <location>
        <begin position="20"/>
        <end position="42"/>
    </location>
</feature>
<dbReference type="InterPro" id="IPR050250">
    <property type="entry name" value="Macrolide_Exporter_MacB"/>
</dbReference>
<dbReference type="EMBL" id="VYQF01000001">
    <property type="protein sequence ID" value="KAA9041000.1"/>
    <property type="molecule type" value="Genomic_DNA"/>
</dbReference>
<feature type="transmembrane region" description="Helical" evidence="6">
    <location>
        <begin position="442"/>
        <end position="466"/>
    </location>
</feature>
<keyword evidence="5 6" id="KW-0472">Membrane</keyword>
<feature type="domain" description="ABC3 transporter permease C-terminal" evidence="7">
    <location>
        <begin position="312"/>
        <end position="424"/>
    </location>
</feature>
<feature type="transmembrane region" description="Helical" evidence="6">
    <location>
        <begin position="739"/>
        <end position="758"/>
    </location>
</feature>
<feature type="transmembrane region" description="Helical" evidence="6">
    <location>
        <begin position="353"/>
        <end position="379"/>
    </location>
</feature>
<evidence type="ECO:0000259" key="7">
    <source>
        <dbReference type="Pfam" id="PF02687"/>
    </source>
</evidence>
<evidence type="ECO:0000313" key="9">
    <source>
        <dbReference type="EMBL" id="KAA9041000.1"/>
    </source>
</evidence>
<dbReference type="AlphaFoldDB" id="A0A5J5IIZ3"/>
<feature type="transmembrane region" description="Helical" evidence="6">
    <location>
        <begin position="307"/>
        <end position="332"/>
    </location>
</feature>
<dbReference type="GO" id="GO:0022857">
    <property type="term" value="F:transmembrane transporter activity"/>
    <property type="evidence" value="ECO:0007669"/>
    <property type="project" value="TreeGrafter"/>
</dbReference>
<dbReference type="Pfam" id="PF12704">
    <property type="entry name" value="MacB_PCD"/>
    <property type="match status" value="2"/>
</dbReference>
<dbReference type="InterPro" id="IPR025857">
    <property type="entry name" value="MacB_PCD"/>
</dbReference>
<feature type="transmembrane region" description="Helical" evidence="6">
    <location>
        <begin position="399"/>
        <end position="422"/>
    </location>
</feature>
<dbReference type="Proteomes" id="UP000326903">
    <property type="component" value="Unassembled WGS sequence"/>
</dbReference>
<accession>A0A5J5IIZ3</accession>
<evidence type="ECO:0000256" key="3">
    <source>
        <dbReference type="ARBA" id="ARBA00022692"/>
    </source>
</evidence>
<feature type="domain" description="MacB-like periplasmic core" evidence="8">
    <location>
        <begin position="456"/>
        <end position="651"/>
    </location>
</feature>
<dbReference type="GO" id="GO:0005886">
    <property type="term" value="C:plasma membrane"/>
    <property type="evidence" value="ECO:0007669"/>
    <property type="project" value="UniProtKB-SubCell"/>
</dbReference>
<dbReference type="PROSITE" id="PS51257">
    <property type="entry name" value="PROKAR_LIPOPROTEIN"/>
    <property type="match status" value="1"/>
</dbReference>
<evidence type="ECO:0000256" key="1">
    <source>
        <dbReference type="ARBA" id="ARBA00004651"/>
    </source>
</evidence>
<evidence type="ECO:0000313" key="10">
    <source>
        <dbReference type="Proteomes" id="UP000326903"/>
    </source>
</evidence>
<keyword evidence="2" id="KW-1003">Cell membrane</keyword>
<feature type="transmembrane region" description="Helical" evidence="6">
    <location>
        <begin position="770"/>
        <end position="796"/>
    </location>
</feature>
<evidence type="ECO:0000256" key="6">
    <source>
        <dbReference type="SAM" id="Phobius"/>
    </source>
</evidence>
<sequence>MFKNHFITAWRNIIKQKFFAVINISGLSIGIACFSLLALYAYNEFSFDKFNKNAGNIYRPYVWFDALNGQPAAGYMDYSGPTATTLGEALKQDLPDVINYVRIQLPYDKSLLRANNKGLRAEVTYADPSLFSVFSFPLKYGNAASALRNLNDVVLTESKAKELFGTDDIVGKIIEIKIGATFQPFTISAVSKDIPENSTIHFDILGNFLYAEKYVNGSIFVGNDFHYIDKQTYVQLRPGSTLANDKKQLQNFLATFYPGYLTDLKNSGATWPKNEIPVNLKLQPLLSIHTSDINLWHDFPHVDLKSIWILLAIAFGILLIASINFTTLAIGRSAGRSKEIGVRKVIGADKRQLIFQFITEAFLLSIVSAIIGLLLANLLLPYFNQLAKSDLHFSLSPQIFFLFVSLVIIVGLIAGSYPAFVLSSFKPILILKNKIRVGGSNLFTRSLVTFQFVLSIVLIVSTIIMLQQTQYLLNKNPGFNKENVIVVDASESDPAKIFPLFKQSIINQRSIENVASAAAGLGAGQNYLGYSDNGLNADINIIDTNYLSVLDLKLIAGKNFNAANINDTVKSIIINETMMKAFGWNTENAVGKEIKNFQGQNAVVTGVVKNFSYHSLSEVVKNQAFITSKDKGYANFYVRVKPGDPTAAIAAMQNEWNSLLPGIPMRYSFLDDDINNYYKAEQKWASIVGCASSISIFLACLGLLGLAALASINRVKEIGVRKVLGASIPDILALLSKDFIKLIIVSFLIASPLAWYFMNNWLLDYANHIHINWIVFLITGIAAITIAFITISFQALKAAVANPVKSLRTE</sequence>
<organism evidence="9 10">
    <name type="scientific">Ginsengibacter hankyongi</name>
    <dbReference type="NCBI Taxonomy" id="2607284"/>
    <lineage>
        <taxon>Bacteria</taxon>
        <taxon>Pseudomonadati</taxon>
        <taxon>Bacteroidota</taxon>
        <taxon>Chitinophagia</taxon>
        <taxon>Chitinophagales</taxon>
        <taxon>Chitinophagaceae</taxon>
        <taxon>Ginsengibacter</taxon>
    </lineage>
</organism>
<evidence type="ECO:0000256" key="4">
    <source>
        <dbReference type="ARBA" id="ARBA00022989"/>
    </source>
</evidence>
<proteinExistence type="predicted"/>
<keyword evidence="10" id="KW-1185">Reference proteome</keyword>
<comment type="subcellular location">
    <subcellularLocation>
        <location evidence="1">Cell membrane</location>
        <topology evidence="1">Multi-pass membrane protein</topology>
    </subcellularLocation>
</comment>
<keyword evidence="3 6" id="KW-0812">Transmembrane</keyword>
<dbReference type="RefSeq" id="WP_150413089.1">
    <property type="nucleotide sequence ID" value="NZ_VYQF01000001.1"/>
</dbReference>
<evidence type="ECO:0000256" key="5">
    <source>
        <dbReference type="ARBA" id="ARBA00023136"/>
    </source>
</evidence>
<dbReference type="Pfam" id="PF02687">
    <property type="entry name" value="FtsX"/>
    <property type="match status" value="2"/>
</dbReference>
<feature type="domain" description="ABC3 transporter permease C-terminal" evidence="7">
    <location>
        <begin position="691"/>
        <end position="802"/>
    </location>
</feature>
<evidence type="ECO:0000259" key="8">
    <source>
        <dbReference type="Pfam" id="PF12704"/>
    </source>
</evidence>
<dbReference type="InterPro" id="IPR003838">
    <property type="entry name" value="ABC3_permease_C"/>
</dbReference>
<feature type="domain" description="MacB-like periplasmic core" evidence="8">
    <location>
        <begin position="21"/>
        <end position="251"/>
    </location>
</feature>
<evidence type="ECO:0000256" key="2">
    <source>
        <dbReference type="ARBA" id="ARBA00022475"/>
    </source>
</evidence>
<comment type="caution">
    <text evidence="9">The sequence shown here is derived from an EMBL/GenBank/DDBJ whole genome shotgun (WGS) entry which is preliminary data.</text>
</comment>
<feature type="transmembrane region" description="Helical" evidence="6">
    <location>
        <begin position="684"/>
        <end position="712"/>
    </location>
</feature>
<protein>
    <submittedName>
        <fullName evidence="9">FtsX-like permease family protein</fullName>
    </submittedName>
</protein>
<dbReference type="PANTHER" id="PTHR30572">
    <property type="entry name" value="MEMBRANE COMPONENT OF TRANSPORTER-RELATED"/>
    <property type="match status" value="1"/>
</dbReference>
<dbReference type="PANTHER" id="PTHR30572:SF18">
    <property type="entry name" value="ABC-TYPE MACROLIDE FAMILY EXPORT SYSTEM PERMEASE COMPONENT 2"/>
    <property type="match status" value="1"/>
</dbReference>
<gene>
    <name evidence="9" type="ORF">FW778_02875</name>
</gene>
<reference evidence="9 10" key="1">
    <citation type="submission" date="2019-09" db="EMBL/GenBank/DDBJ databases">
        <title>Draft genome sequence of Ginsengibacter sp. BR5-29.</title>
        <authorList>
            <person name="Im W.-T."/>
        </authorList>
    </citation>
    <scope>NUCLEOTIDE SEQUENCE [LARGE SCALE GENOMIC DNA]</scope>
    <source>
        <strain evidence="9 10">BR5-29</strain>
    </source>
</reference>
<keyword evidence="4 6" id="KW-1133">Transmembrane helix</keyword>
<name>A0A5J5IIZ3_9BACT</name>